<dbReference type="PANTHER" id="PTHR30055">
    <property type="entry name" value="HTH-TYPE TRANSCRIPTIONAL REGULATOR RUTR"/>
    <property type="match status" value="1"/>
</dbReference>
<feature type="DNA-binding region" description="H-T-H motif" evidence="2">
    <location>
        <begin position="37"/>
        <end position="56"/>
    </location>
</feature>
<accession>A0A7Z0IK70</accession>
<dbReference type="SUPFAM" id="SSF46689">
    <property type="entry name" value="Homeodomain-like"/>
    <property type="match status" value="1"/>
</dbReference>
<evidence type="ECO:0000313" key="5">
    <source>
        <dbReference type="Proteomes" id="UP000527616"/>
    </source>
</evidence>
<dbReference type="Gene3D" id="1.10.10.60">
    <property type="entry name" value="Homeodomain-like"/>
    <property type="match status" value="1"/>
</dbReference>
<dbReference type="SUPFAM" id="SSF48498">
    <property type="entry name" value="Tetracyclin repressor-like, C-terminal domain"/>
    <property type="match status" value="1"/>
</dbReference>
<reference evidence="4 5" key="1">
    <citation type="submission" date="2020-07" db="EMBL/GenBank/DDBJ databases">
        <title>Sequencing the genomes of 1000 actinobacteria strains.</title>
        <authorList>
            <person name="Klenk H.-P."/>
        </authorList>
    </citation>
    <scope>NUCLEOTIDE SEQUENCE [LARGE SCALE GENOMIC DNA]</scope>
    <source>
        <strain evidence="4 5">DSM 103164</strain>
    </source>
</reference>
<dbReference type="InterPro" id="IPR050109">
    <property type="entry name" value="HTH-type_TetR-like_transc_reg"/>
</dbReference>
<dbReference type="GO" id="GO:0000976">
    <property type="term" value="F:transcription cis-regulatory region binding"/>
    <property type="evidence" value="ECO:0007669"/>
    <property type="project" value="TreeGrafter"/>
</dbReference>
<dbReference type="AlphaFoldDB" id="A0A7Z0IK70"/>
<keyword evidence="5" id="KW-1185">Reference proteome</keyword>
<proteinExistence type="predicted"/>
<dbReference type="PRINTS" id="PR00455">
    <property type="entry name" value="HTHTETR"/>
</dbReference>
<keyword evidence="1 2" id="KW-0238">DNA-binding</keyword>
<dbReference type="PROSITE" id="PS50977">
    <property type="entry name" value="HTH_TETR_2"/>
    <property type="match status" value="1"/>
</dbReference>
<dbReference type="InterPro" id="IPR041678">
    <property type="entry name" value="TetR_C_16"/>
</dbReference>
<name>A0A7Z0IK70_9ACTN</name>
<dbReference type="InterPro" id="IPR009057">
    <property type="entry name" value="Homeodomain-like_sf"/>
</dbReference>
<gene>
    <name evidence="4" type="ORF">GGQ54_000707</name>
</gene>
<evidence type="ECO:0000256" key="1">
    <source>
        <dbReference type="ARBA" id="ARBA00023125"/>
    </source>
</evidence>
<dbReference type="InterPro" id="IPR001647">
    <property type="entry name" value="HTH_TetR"/>
</dbReference>
<dbReference type="Gene3D" id="1.10.357.10">
    <property type="entry name" value="Tetracycline Repressor, domain 2"/>
    <property type="match status" value="1"/>
</dbReference>
<dbReference type="RefSeq" id="WP_179444131.1">
    <property type="nucleotide sequence ID" value="NZ_JACBZS010000001.1"/>
</dbReference>
<evidence type="ECO:0000256" key="2">
    <source>
        <dbReference type="PROSITE-ProRule" id="PRU00335"/>
    </source>
</evidence>
<dbReference type="InterPro" id="IPR036271">
    <property type="entry name" value="Tet_transcr_reg_TetR-rel_C_sf"/>
</dbReference>
<protein>
    <submittedName>
        <fullName evidence="4">AcrR family transcriptional regulator</fullName>
    </submittedName>
</protein>
<dbReference type="GO" id="GO:0003700">
    <property type="term" value="F:DNA-binding transcription factor activity"/>
    <property type="evidence" value="ECO:0007669"/>
    <property type="project" value="TreeGrafter"/>
</dbReference>
<organism evidence="4 5">
    <name type="scientific">Naumannella cuiyingiana</name>
    <dbReference type="NCBI Taxonomy" id="1347891"/>
    <lineage>
        <taxon>Bacteria</taxon>
        <taxon>Bacillati</taxon>
        <taxon>Actinomycetota</taxon>
        <taxon>Actinomycetes</taxon>
        <taxon>Propionibacteriales</taxon>
        <taxon>Propionibacteriaceae</taxon>
        <taxon>Naumannella</taxon>
    </lineage>
</organism>
<dbReference type="Pfam" id="PF17920">
    <property type="entry name" value="TetR_C_16"/>
    <property type="match status" value="1"/>
</dbReference>
<dbReference type="Pfam" id="PF00440">
    <property type="entry name" value="TetR_N"/>
    <property type="match status" value="1"/>
</dbReference>
<dbReference type="EMBL" id="JACBZS010000001">
    <property type="protein sequence ID" value="NYI70147.1"/>
    <property type="molecule type" value="Genomic_DNA"/>
</dbReference>
<sequence length="198" mass="20791">MSGTTARGRRPGSPGTRALIIERARELFAERGYERTSLRGVARAAGVDAALLVHYFGGKDGLFAAALELPVDPAGLDDAVDVPKARLGEAVTRFYLSIWEDPASGPAAVALLRSAATNEAAGALLREFVERVVLGRLVGRIRDDHPELRAALAGSQLIGVALARHVLRVGPLAGVPVETVVAAVSPAIQRYLTGRLDG</sequence>
<evidence type="ECO:0000313" key="4">
    <source>
        <dbReference type="EMBL" id="NYI70147.1"/>
    </source>
</evidence>
<evidence type="ECO:0000259" key="3">
    <source>
        <dbReference type="PROSITE" id="PS50977"/>
    </source>
</evidence>
<dbReference type="Proteomes" id="UP000527616">
    <property type="component" value="Unassembled WGS sequence"/>
</dbReference>
<dbReference type="PANTHER" id="PTHR30055:SF235">
    <property type="entry name" value="TRANSCRIPTIONAL REGULATORY PROTEIN"/>
    <property type="match status" value="1"/>
</dbReference>
<feature type="domain" description="HTH tetR-type" evidence="3">
    <location>
        <begin position="14"/>
        <end position="74"/>
    </location>
</feature>
<comment type="caution">
    <text evidence="4">The sequence shown here is derived from an EMBL/GenBank/DDBJ whole genome shotgun (WGS) entry which is preliminary data.</text>
</comment>